<evidence type="ECO:0000313" key="1">
    <source>
        <dbReference type="EMBL" id="MBN7827664.1"/>
    </source>
</evidence>
<dbReference type="EMBL" id="JAFKCV010000023">
    <property type="protein sequence ID" value="MBN7827664.1"/>
    <property type="molecule type" value="Genomic_DNA"/>
</dbReference>
<gene>
    <name evidence="1" type="ORF">J0A66_20705</name>
</gene>
<sequence>MNSFAFTNYLSKFKLILTLFLLTILTFGTSFAGGEAKMLEQTNVTVLMAGEIFNIPKSHLSPNREFPDKIRRENMIEVTFFFPDFKGFGEEDDIATVGRYNPNQVTAFWTKINGGGRLDASKSLSNAIKYGLSERDSSLDLEGLTAYRNVHDSGVTYLAQNYHGDNVLIHCSDGQVNSVCKLEYLDSTNDRGIFTSFDKKFLLRWSEINNKLLSLIEQWKV</sequence>
<accession>A0A939DRY6</accession>
<dbReference type="AlphaFoldDB" id="A0A939DRY6"/>
<dbReference type="RefSeq" id="WP_206575775.1">
    <property type="nucleotide sequence ID" value="NZ_JAFKCV010000023.1"/>
</dbReference>
<keyword evidence="2" id="KW-1185">Reference proteome</keyword>
<organism evidence="1 2">
    <name type="scientific">Bowmanella dokdonensis</name>
    <dbReference type="NCBI Taxonomy" id="751969"/>
    <lineage>
        <taxon>Bacteria</taxon>
        <taxon>Pseudomonadati</taxon>
        <taxon>Pseudomonadota</taxon>
        <taxon>Gammaproteobacteria</taxon>
        <taxon>Alteromonadales</taxon>
        <taxon>Alteromonadaceae</taxon>
        <taxon>Bowmanella</taxon>
    </lineage>
</organism>
<protein>
    <submittedName>
        <fullName evidence="1">Uncharacterized protein</fullName>
    </submittedName>
</protein>
<proteinExistence type="predicted"/>
<reference evidence="1" key="1">
    <citation type="submission" date="2021-03" db="EMBL/GenBank/DDBJ databases">
        <title>novel species isolated from a fishpond in China.</title>
        <authorList>
            <person name="Lu H."/>
            <person name="Cai Z."/>
        </authorList>
    </citation>
    <scope>NUCLEOTIDE SEQUENCE</scope>
    <source>
        <strain evidence="1">JCM 30855</strain>
    </source>
</reference>
<evidence type="ECO:0000313" key="2">
    <source>
        <dbReference type="Proteomes" id="UP000664654"/>
    </source>
</evidence>
<comment type="caution">
    <text evidence="1">The sequence shown here is derived from an EMBL/GenBank/DDBJ whole genome shotgun (WGS) entry which is preliminary data.</text>
</comment>
<dbReference type="Proteomes" id="UP000664654">
    <property type="component" value="Unassembled WGS sequence"/>
</dbReference>
<name>A0A939DRY6_9ALTE</name>